<evidence type="ECO:0000313" key="1">
    <source>
        <dbReference type="EMBL" id="KAI5347583.1"/>
    </source>
</evidence>
<dbReference type="Proteomes" id="UP001054821">
    <property type="component" value="Chromosome 1"/>
</dbReference>
<name>A0AAD4WQ62_PRUDU</name>
<proteinExistence type="predicted"/>
<accession>A0AAD4WQ62</accession>
<sequence length="68" mass="7595">MNEFYRWEDKRKSLMLESYGVYSLEGRKSLELCLVRLYGEDDGLQGKESSLVVAEGGLMAAGMLATAK</sequence>
<organism evidence="1 2">
    <name type="scientific">Prunus dulcis</name>
    <name type="common">Almond</name>
    <name type="synonym">Amygdalus dulcis</name>
    <dbReference type="NCBI Taxonomy" id="3755"/>
    <lineage>
        <taxon>Eukaryota</taxon>
        <taxon>Viridiplantae</taxon>
        <taxon>Streptophyta</taxon>
        <taxon>Embryophyta</taxon>
        <taxon>Tracheophyta</taxon>
        <taxon>Spermatophyta</taxon>
        <taxon>Magnoliopsida</taxon>
        <taxon>eudicotyledons</taxon>
        <taxon>Gunneridae</taxon>
        <taxon>Pentapetalae</taxon>
        <taxon>rosids</taxon>
        <taxon>fabids</taxon>
        <taxon>Rosales</taxon>
        <taxon>Rosaceae</taxon>
        <taxon>Amygdaloideae</taxon>
        <taxon>Amygdaleae</taxon>
        <taxon>Prunus</taxon>
    </lineage>
</organism>
<gene>
    <name evidence="1" type="ORF">L3X38_000470</name>
</gene>
<reference evidence="1 2" key="1">
    <citation type="journal article" date="2022" name="G3 (Bethesda)">
        <title>Whole-genome sequence and methylome profiling of the almond [Prunus dulcis (Mill.) D.A. Webb] cultivar 'Nonpareil'.</title>
        <authorList>
            <person name="D'Amico-Willman K.M."/>
            <person name="Ouma W.Z."/>
            <person name="Meulia T."/>
            <person name="Sideli G.M."/>
            <person name="Gradziel T.M."/>
            <person name="Fresnedo-Ramirez J."/>
        </authorList>
    </citation>
    <scope>NUCLEOTIDE SEQUENCE [LARGE SCALE GENOMIC DNA]</scope>
    <source>
        <strain evidence="1">Clone GOH B32 T37-40</strain>
    </source>
</reference>
<protein>
    <submittedName>
        <fullName evidence="1">Uncharacterized protein</fullName>
    </submittedName>
</protein>
<keyword evidence="2" id="KW-1185">Reference proteome</keyword>
<dbReference type="AlphaFoldDB" id="A0AAD4WQ62"/>
<comment type="caution">
    <text evidence="1">The sequence shown here is derived from an EMBL/GenBank/DDBJ whole genome shotgun (WGS) entry which is preliminary data.</text>
</comment>
<dbReference type="EMBL" id="JAJFAZ020000001">
    <property type="protein sequence ID" value="KAI5347583.1"/>
    <property type="molecule type" value="Genomic_DNA"/>
</dbReference>
<evidence type="ECO:0000313" key="2">
    <source>
        <dbReference type="Proteomes" id="UP001054821"/>
    </source>
</evidence>